<sequence>MDVDSTNVKMVQHSKCYCSVPNCSNSKRKQPYLSFHDFPADYMLRQQWAKAIRREEGPFFTILRGSTFVCSRHFRPGEIYVKEGGSRPRLKRGSIPSRFVWNDWGTREVPVPPPPERPAGLRVRDLRALMDHDYCPMPHGAVDAAADRREVLEWKVMEVEDEAVPVPVQTQQPALNRFCSTDEEFFFFTHFTSERVFLWFWESVEPSASTFVCWSEAQRQALGTPGPEQELALVDECFLFLCRIAAGLEEQALASMFSISLSSVKSTILTWTRYLYLLLGSLPSWMTREQVQATTPDEILRCCPEVRVIVGSTQICCEAASSLPPQSETTFKGLIGIAPCGAITFMSKLYAGSISEQELTRKSNLLSLLEPGDGVMAGLGFQIERMLAEVGATLVAPPQLSRDDAERTEAVARLGLLVERAIHRVKEYHIWDGVLPISLRGSINQLWLICCLLSNYQGPFDIKEDQPV</sequence>
<proteinExistence type="predicted"/>
<dbReference type="PANTHER" id="PTHR23080">
    <property type="entry name" value="THAP DOMAIN PROTEIN"/>
    <property type="match status" value="1"/>
</dbReference>
<dbReference type="InterPro" id="IPR038441">
    <property type="entry name" value="THAP_Znf_sf"/>
</dbReference>
<name>A0A667WYX9_9TELE</name>
<accession>A0A667WYX9</accession>
<dbReference type="GO" id="GO:0003677">
    <property type="term" value="F:DNA binding"/>
    <property type="evidence" value="ECO:0007669"/>
    <property type="project" value="UniProtKB-UniRule"/>
</dbReference>
<dbReference type="Pfam" id="PF05485">
    <property type="entry name" value="THAP"/>
    <property type="match status" value="1"/>
</dbReference>
<keyword evidence="2" id="KW-0479">Metal-binding</keyword>
<dbReference type="PANTHER" id="PTHR23080:SF142">
    <property type="entry name" value="SI:CH211-69L10.4"/>
    <property type="match status" value="1"/>
</dbReference>
<reference evidence="8" key="3">
    <citation type="submission" date="2025-09" db="UniProtKB">
        <authorList>
            <consortium name="Ensembl"/>
        </authorList>
    </citation>
    <scope>IDENTIFICATION</scope>
</reference>
<dbReference type="GO" id="GO:0008270">
    <property type="term" value="F:zinc ion binding"/>
    <property type="evidence" value="ECO:0007669"/>
    <property type="project" value="UniProtKB-KW"/>
</dbReference>
<dbReference type="GeneTree" id="ENSGT00940000168268"/>
<keyword evidence="9" id="KW-1185">Reference proteome</keyword>
<feature type="domain" description="THAP-type" evidence="7">
    <location>
        <begin position="10"/>
        <end position="99"/>
    </location>
</feature>
<keyword evidence="3 6" id="KW-0863">Zinc-finger</keyword>
<evidence type="ECO:0000256" key="5">
    <source>
        <dbReference type="ARBA" id="ARBA00023125"/>
    </source>
</evidence>
<gene>
    <name evidence="8" type="primary">si:cabz01071907.1</name>
</gene>
<dbReference type="SMART" id="SM00692">
    <property type="entry name" value="DM3"/>
    <property type="match status" value="1"/>
</dbReference>
<dbReference type="Proteomes" id="UP000472263">
    <property type="component" value="Chromosome 11"/>
</dbReference>
<evidence type="ECO:0000313" key="8">
    <source>
        <dbReference type="Ensembl" id="ENSMMDP00005010735.1"/>
    </source>
</evidence>
<evidence type="ECO:0000256" key="2">
    <source>
        <dbReference type="ARBA" id="ARBA00022723"/>
    </source>
</evidence>
<dbReference type="InterPro" id="IPR006612">
    <property type="entry name" value="THAP_Znf"/>
</dbReference>
<reference evidence="8" key="1">
    <citation type="submission" date="2019-06" db="EMBL/GenBank/DDBJ databases">
        <authorList>
            <consortium name="Wellcome Sanger Institute Data Sharing"/>
        </authorList>
    </citation>
    <scope>NUCLEOTIDE SEQUENCE [LARGE SCALE GENOMIC DNA]</scope>
</reference>
<evidence type="ECO:0000256" key="6">
    <source>
        <dbReference type="PROSITE-ProRule" id="PRU00309"/>
    </source>
</evidence>
<dbReference type="InParanoid" id="A0A667WYX9"/>
<dbReference type="InterPro" id="IPR027806">
    <property type="entry name" value="HARBI1_dom"/>
</dbReference>
<dbReference type="Ensembl" id="ENSMMDT00005011064.1">
    <property type="protein sequence ID" value="ENSMMDP00005010735.1"/>
    <property type="gene ID" value="ENSMMDG00005005798.1"/>
</dbReference>
<evidence type="ECO:0000313" key="9">
    <source>
        <dbReference type="Proteomes" id="UP000472263"/>
    </source>
</evidence>
<keyword evidence="5 6" id="KW-0238">DNA-binding</keyword>
<protein>
    <submittedName>
        <fullName evidence="8">Uncharacterized LOC115367982</fullName>
    </submittedName>
</protein>
<evidence type="ECO:0000256" key="3">
    <source>
        <dbReference type="ARBA" id="ARBA00022771"/>
    </source>
</evidence>
<dbReference type="OrthoDB" id="10020990at2759"/>
<dbReference type="Pfam" id="PF13359">
    <property type="entry name" value="DDE_Tnp_4"/>
    <property type="match status" value="1"/>
</dbReference>
<dbReference type="PROSITE" id="PS50950">
    <property type="entry name" value="ZF_THAP"/>
    <property type="match status" value="1"/>
</dbReference>
<keyword evidence="4" id="KW-0862">Zinc</keyword>
<evidence type="ECO:0000256" key="4">
    <source>
        <dbReference type="ARBA" id="ARBA00022833"/>
    </source>
</evidence>
<evidence type="ECO:0000259" key="7">
    <source>
        <dbReference type="PROSITE" id="PS50950"/>
    </source>
</evidence>
<reference evidence="8" key="2">
    <citation type="submission" date="2025-08" db="UniProtKB">
        <authorList>
            <consortium name="Ensembl"/>
        </authorList>
    </citation>
    <scope>IDENTIFICATION</scope>
</reference>
<organism evidence="8 9">
    <name type="scientific">Myripristis murdjan</name>
    <name type="common">pinecone soldierfish</name>
    <dbReference type="NCBI Taxonomy" id="586833"/>
    <lineage>
        <taxon>Eukaryota</taxon>
        <taxon>Metazoa</taxon>
        <taxon>Chordata</taxon>
        <taxon>Craniata</taxon>
        <taxon>Vertebrata</taxon>
        <taxon>Euteleostomi</taxon>
        <taxon>Actinopterygii</taxon>
        <taxon>Neopterygii</taxon>
        <taxon>Teleostei</taxon>
        <taxon>Neoteleostei</taxon>
        <taxon>Acanthomorphata</taxon>
        <taxon>Holocentriformes</taxon>
        <taxon>Holocentridae</taxon>
        <taxon>Myripristis</taxon>
    </lineage>
</organism>
<evidence type="ECO:0000256" key="1">
    <source>
        <dbReference type="ARBA" id="ARBA00001968"/>
    </source>
</evidence>
<dbReference type="AlphaFoldDB" id="A0A667WYX9"/>
<dbReference type="SUPFAM" id="SSF57716">
    <property type="entry name" value="Glucocorticoid receptor-like (DNA-binding domain)"/>
    <property type="match status" value="1"/>
</dbReference>
<dbReference type="SMART" id="SM00980">
    <property type="entry name" value="THAP"/>
    <property type="match status" value="1"/>
</dbReference>
<comment type="cofactor">
    <cofactor evidence="1">
        <name>a divalent metal cation</name>
        <dbReference type="ChEBI" id="CHEBI:60240"/>
    </cofactor>
</comment>
<dbReference type="Gene3D" id="6.20.210.20">
    <property type="entry name" value="THAP domain"/>
    <property type="match status" value="1"/>
</dbReference>